<name>A0ABZ0HQH2_9HYPH</name>
<organism evidence="1 2">
    <name type="scientific">Methylocapsa polymorpha</name>
    <dbReference type="NCBI Taxonomy" id="3080828"/>
    <lineage>
        <taxon>Bacteria</taxon>
        <taxon>Pseudomonadati</taxon>
        <taxon>Pseudomonadota</taxon>
        <taxon>Alphaproteobacteria</taxon>
        <taxon>Hyphomicrobiales</taxon>
        <taxon>Beijerinckiaceae</taxon>
        <taxon>Methylocapsa</taxon>
    </lineage>
</organism>
<proteinExistence type="predicted"/>
<dbReference type="Proteomes" id="UP001626536">
    <property type="component" value="Chromosome"/>
</dbReference>
<accession>A0ABZ0HQH2</accession>
<reference evidence="1 2" key="1">
    <citation type="submission" date="2023-10" db="EMBL/GenBank/DDBJ databases">
        <title>Novel methanotroph of the genus Methylocapsa from a subarctic wetland.</title>
        <authorList>
            <person name="Belova S.E."/>
            <person name="Oshkin I.Y."/>
            <person name="Miroshnikov K."/>
            <person name="Dedysh S.N."/>
        </authorList>
    </citation>
    <scope>NUCLEOTIDE SEQUENCE [LARGE SCALE GENOMIC DNA]</scope>
    <source>
        <strain evidence="1 2">RX1</strain>
    </source>
</reference>
<evidence type="ECO:0000313" key="2">
    <source>
        <dbReference type="Proteomes" id="UP001626536"/>
    </source>
</evidence>
<sequence>MQGRQGSFAVAPGVTLPDAGRVLFVAKRGNRWVVVTAKGMITEQAF</sequence>
<gene>
    <name evidence="1" type="ORF">RZS28_12690</name>
</gene>
<dbReference type="EMBL" id="CP136862">
    <property type="protein sequence ID" value="WOJ88669.1"/>
    <property type="molecule type" value="Genomic_DNA"/>
</dbReference>
<keyword evidence="2" id="KW-1185">Reference proteome</keyword>
<dbReference type="RefSeq" id="WP_407338108.1">
    <property type="nucleotide sequence ID" value="NZ_CP136862.1"/>
</dbReference>
<evidence type="ECO:0000313" key="1">
    <source>
        <dbReference type="EMBL" id="WOJ88669.1"/>
    </source>
</evidence>
<protein>
    <submittedName>
        <fullName evidence="1">Uncharacterized protein</fullName>
    </submittedName>
</protein>